<evidence type="ECO:0000256" key="1">
    <source>
        <dbReference type="SAM" id="Phobius"/>
    </source>
</evidence>
<keyword evidence="1" id="KW-0812">Transmembrane</keyword>
<reference evidence="2 3" key="1">
    <citation type="submission" date="2017-03" db="EMBL/GenBank/DDBJ databases">
        <title>Genomes of endolithic fungi from Antarctica.</title>
        <authorList>
            <person name="Coleine C."/>
            <person name="Masonjones S."/>
            <person name="Stajich J.E."/>
        </authorList>
    </citation>
    <scope>NUCLEOTIDE SEQUENCE [LARGE SCALE GENOMIC DNA]</scope>
    <source>
        <strain evidence="2 3">CCFEE 5311</strain>
    </source>
</reference>
<accession>A0A4U0UU47</accession>
<sequence>MAIGAAAELCAFLQGLMMFGVLIGIFATLSYGLDAFRTQSNEIFVMNMLFKNFMFYGLSNFANPWVAANGPEQIMYVFGATSLFLSVLAIPVYVYGKKLRSWWTRHDLFATFKMQTTGPKQDLG</sequence>
<keyword evidence="1" id="KW-0472">Membrane</keyword>
<dbReference type="Proteomes" id="UP000310066">
    <property type="component" value="Unassembled WGS sequence"/>
</dbReference>
<keyword evidence="1" id="KW-1133">Transmembrane helix</keyword>
<proteinExistence type="predicted"/>
<gene>
    <name evidence="2" type="ORF">B0A54_09689</name>
</gene>
<dbReference type="OrthoDB" id="2585655at2759"/>
<feature type="transmembrane region" description="Helical" evidence="1">
    <location>
        <begin position="74"/>
        <end position="95"/>
    </location>
</feature>
<feature type="transmembrane region" description="Helical" evidence="1">
    <location>
        <begin position="12"/>
        <end position="31"/>
    </location>
</feature>
<feature type="transmembrane region" description="Helical" evidence="1">
    <location>
        <begin position="43"/>
        <end position="62"/>
    </location>
</feature>
<evidence type="ECO:0000313" key="2">
    <source>
        <dbReference type="EMBL" id="TKA39092.1"/>
    </source>
</evidence>
<protein>
    <submittedName>
        <fullName evidence="2">Uncharacterized protein</fullName>
    </submittedName>
</protein>
<dbReference type="AlphaFoldDB" id="A0A4U0UU47"/>
<name>A0A4U0UU47_9PEZI</name>
<dbReference type="EMBL" id="NAJP01000041">
    <property type="protein sequence ID" value="TKA39092.1"/>
    <property type="molecule type" value="Genomic_DNA"/>
</dbReference>
<organism evidence="2 3">
    <name type="scientific">Friedmanniomyces endolithicus</name>
    <dbReference type="NCBI Taxonomy" id="329885"/>
    <lineage>
        <taxon>Eukaryota</taxon>
        <taxon>Fungi</taxon>
        <taxon>Dikarya</taxon>
        <taxon>Ascomycota</taxon>
        <taxon>Pezizomycotina</taxon>
        <taxon>Dothideomycetes</taxon>
        <taxon>Dothideomycetidae</taxon>
        <taxon>Mycosphaerellales</taxon>
        <taxon>Teratosphaeriaceae</taxon>
        <taxon>Friedmanniomyces</taxon>
    </lineage>
</organism>
<comment type="caution">
    <text evidence="2">The sequence shown here is derived from an EMBL/GenBank/DDBJ whole genome shotgun (WGS) entry which is preliminary data.</text>
</comment>
<dbReference type="STRING" id="329885.A0A4U0UU47"/>
<evidence type="ECO:0000313" key="3">
    <source>
        <dbReference type="Proteomes" id="UP000310066"/>
    </source>
</evidence>